<feature type="domain" description="C2H2-type" evidence="9">
    <location>
        <begin position="784"/>
        <end position="811"/>
    </location>
</feature>
<accession>A0A1J1IP81</accession>
<keyword evidence="2" id="KW-0479">Metal-binding</keyword>
<evidence type="ECO:0000256" key="1">
    <source>
        <dbReference type="ARBA" id="ARBA00004123"/>
    </source>
</evidence>
<proteinExistence type="predicted"/>
<dbReference type="GO" id="GO:0008270">
    <property type="term" value="F:zinc ion binding"/>
    <property type="evidence" value="ECO:0007669"/>
    <property type="project" value="UniProtKB-KW"/>
</dbReference>
<dbReference type="Pfam" id="PF00096">
    <property type="entry name" value="zf-C2H2"/>
    <property type="match status" value="6"/>
</dbReference>
<feature type="region of interest" description="Disordered" evidence="8">
    <location>
        <begin position="38"/>
        <end position="100"/>
    </location>
</feature>
<dbReference type="InterPro" id="IPR013087">
    <property type="entry name" value="Znf_C2H2_type"/>
</dbReference>
<evidence type="ECO:0000256" key="4">
    <source>
        <dbReference type="ARBA" id="ARBA00022771"/>
    </source>
</evidence>
<evidence type="ECO:0000313" key="10">
    <source>
        <dbReference type="EMBL" id="CRL02045.1"/>
    </source>
</evidence>
<dbReference type="STRING" id="568069.A0A1J1IP81"/>
<feature type="domain" description="C2H2-type" evidence="9">
    <location>
        <begin position="698"/>
        <end position="725"/>
    </location>
</feature>
<dbReference type="GO" id="GO:0000978">
    <property type="term" value="F:RNA polymerase II cis-regulatory region sequence-specific DNA binding"/>
    <property type="evidence" value="ECO:0007669"/>
    <property type="project" value="TreeGrafter"/>
</dbReference>
<feature type="region of interest" description="Disordered" evidence="8">
    <location>
        <begin position="1"/>
        <end position="26"/>
    </location>
</feature>
<evidence type="ECO:0000256" key="2">
    <source>
        <dbReference type="ARBA" id="ARBA00022723"/>
    </source>
</evidence>
<feature type="compositionally biased region" description="Low complexity" evidence="8">
    <location>
        <begin position="283"/>
        <end position="294"/>
    </location>
</feature>
<dbReference type="Proteomes" id="UP000183832">
    <property type="component" value="Unassembled WGS sequence"/>
</dbReference>
<reference evidence="10 11" key="1">
    <citation type="submission" date="2015-04" db="EMBL/GenBank/DDBJ databases">
        <authorList>
            <person name="Syromyatnikov M.Y."/>
            <person name="Popov V.N."/>
        </authorList>
    </citation>
    <scope>NUCLEOTIDE SEQUENCE [LARGE SCALE GENOMIC DNA]</scope>
</reference>
<dbReference type="PANTHER" id="PTHR24390:SF235">
    <property type="entry name" value="GH09339P-RELATED"/>
    <property type="match status" value="1"/>
</dbReference>
<dbReference type="GO" id="GO:0006357">
    <property type="term" value="P:regulation of transcription by RNA polymerase II"/>
    <property type="evidence" value="ECO:0007669"/>
    <property type="project" value="TreeGrafter"/>
</dbReference>
<keyword evidence="11" id="KW-1185">Reference proteome</keyword>
<dbReference type="SMART" id="SM00355">
    <property type="entry name" value="ZnF_C2H2"/>
    <property type="match status" value="8"/>
</dbReference>
<dbReference type="FunFam" id="3.30.160.60:FF:001049">
    <property type="entry name" value="zinc finger protein 319"/>
    <property type="match status" value="1"/>
</dbReference>
<dbReference type="SUPFAM" id="SSF57716">
    <property type="entry name" value="Glucocorticoid receptor-like (DNA-binding domain)"/>
    <property type="match status" value="1"/>
</dbReference>
<protein>
    <submittedName>
        <fullName evidence="10">CLUMA_CG015371, isoform A</fullName>
    </submittedName>
</protein>
<feature type="compositionally biased region" description="Basic and acidic residues" evidence="8">
    <location>
        <begin position="1"/>
        <end position="23"/>
    </location>
</feature>
<feature type="domain" description="C2H2-type" evidence="9">
    <location>
        <begin position="726"/>
        <end position="755"/>
    </location>
</feature>
<feature type="domain" description="C2H2-type" evidence="9">
    <location>
        <begin position="629"/>
        <end position="656"/>
    </location>
</feature>
<dbReference type="OrthoDB" id="9439903at2759"/>
<dbReference type="EMBL" id="CVRI01000057">
    <property type="protein sequence ID" value="CRL02045.1"/>
    <property type="molecule type" value="Genomic_DNA"/>
</dbReference>
<dbReference type="SUPFAM" id="SSF57667">
    <property type="entry name" value="beta-beta-alpha zinc fingers"/>
    <property type="match status" value="4"/>
</dbReference>
<dbReference type="FunFam" id="3.30.160.60:FF:000145">
    <property type="entry name" value="Zinc finger protein 574"/>
    <property type="match status" value="1"/>
</dbReference>
<dbReference type="FunFam" id="3.30.160.60:FF:000624">
    <property type="entry name" value="zinc finger protein 697"/>
    <property type="match status" value="1"/>
</dbReference>
<sequence length="823" mass="93612">MSKKTNKPDGIGETKKESIKTERLSSLFSTQRDLNLLNNAKTNQRAQTNKKSYAPNLNVARNKNTEKVSESSRENNKSERGKNARGRGGRNNVNNNNKRNNLVQTVGFLSEGIASAPIFRKSNDHYGGSSRDNTADTLQRPRIVRRDTKPDKSELDAEQRTLVNLLGDGEEDELNLDDDDSKTSSEEFLPIKICNPNKRRIGTISKKSETEMKIKIEPVDDSVEVDSSENSLTNGSIAIKNEPGIEIKSEEFHRMDKLFDATPNDFMLFQLPDTLPGRAPDATETGETSTKSESPNLCNLEHLEEGLIGKLVRYKSGKTKLMLGDTLYDVDLGLKSDFQQNAVTVNTNSTERSASVYSLGQINAKFNVKDGDQLPQQLCLACVSELNKCFAFREKCIRTNSTLRTYLDLSDDSDDGMPEEKFTVKKSPVKRKLFNIRDSKEETYEEIEVTEDLIEASKNRSQDENVNTEMVLEMDDITNLLNPIAQSSPNEDVKITSQDENNLVFIIQNVSNDSSNVVQSTSTIKSNTSNYQNESKEKFRCKICEMEFVRRKNYDNHMQRFHSGEEEETTLDKKRLRLKLTNDKDNDQSKQELEENPEAKKCKTCGALYLNEKSLRLHERRNACKQESYQCDVCKKVFTDQNLFTEHTKSHPQQEQEIKIEEPFDPSKKFNCTICPKAFRMLSTLKDHLRTHTGDKPFKCTICGRGFSQNTNLKQHLRRHTQIKPFKCTFDNCEASFVSKGELESHNRKHTGEKPHKCKFCGRAFTQKSDMSAHERTHTGDRPFVCTICNSAFHQSGTLRTHLKIHSKPSDADDVGEEETDDD</sequence>
<feature type="region of interest" description="Disordered" evidence="8">
    <location>
        <begin position="120"/>
        <end position="185"/>
    </location>
</feature>
<keyword evidence="3" id="KW-0677">Repeat</keyword>
<evidence type="ECO:0000256" key="7">
    <source>
        <dbReference type="PROSITE-ProRule" id="PRU00042"/>
    </source>
</evidence>
<evidence type="ECO:0000259" key="9">
    <source>
        <dbReference type="PROSITE" id="PS50157"/>
    </source>
</evidence>
<organism evidence="10 11">
    <name type="scientific">Clunio marinus</name>
    <dbReference type="NCBI Taxonomy" id="568069"/>
    <lineage>
        <taxon>Eukaryota</taxon>
        <taxon>Metazoa</taxon>
        <taxon>Ecdysozoa</taxon>
        <taxon>Arthropoda</taxon>
        <taxon>Hexapoda</taxon>
        <taxon>Insecta</taxon>
        <taxon>Pterygota</taxon>
        <taxon>Neoptera</taxon>
        <taxon>Endopterygota</taxon>
        <taxon>Diptera</taxon>
        <taxon>Nematocera</taxon>
        <taxon>Chironomoidea</taxon>
        <taxon>Chironomidae</taxon>
        <taxon>Clunio</taxon>
    </lineage>
</organism>
<feature type="domain" description="C2H2-type" evidence="9">
    <location>
        <begin position="756"/>
        <end position="783"/>
    </location>
</feature>
<dbReference type="GO" id="GO:0003700">
    <property type="term" value="F:DNA-binding transcription factor activity"/>
    <property type="evidence" value="ECO:0007669"/>
    <property type="project" value="TreeGrafter"/>
</dbReference>
<evidence type="ECO:0000313" key="11">
    <source>
        <dbReference type="Proteomes" id="UP000183832"/>
    </source>
</evidence>
<name>A0A1J1IP81_9DIPT</name>
<dbReference type="GO" id="GO:0006383">
    <property type="term" value="P:transcription by RNA polymerase III"/>
    <property type="evidence" value="ECO:0007669"/>
    <property type="project" value="InterPro"/>
</dbReference>
<feature type="compositionally biased region" description="Polar residues" evidence="8">
    <location>
        <begin position="38"/>
        <end position="51"/>
    </location>
</feature>
<gene>
    <name evidence="10" type="ORF">CLUMA_CG015371</name>
</gene>
<feature type="compositionally biased region" description="Basic and acidic residues" evidence="8">
    <location>
        <begin position="63"/>
        <end position="82"/>
    </location>
</feature>
<feature type="region of interest" description="Disordered" evidence="8">
    <location>
        <begin position="274"/>
        <end position="295"/>
    </location>
</feature>
<dbReference type="FunFam" id="3.30.160.60:FF:000072">
    <property type="entry name" value="zinc finger protein 143 isoform X1"/>
    <property type="match status" value="1"/>
</dbReference>
<dbReference type="PANTHER" id="PTHR24390">
    <property type="entry name" value="ZINC FINGER PROTEIN"/>
    <property type="match status" value="1"/>
</dbReference>
<keyword evidence="5" id="KW-0862">Zinc</keyword>
<dbReference type="GO" id="GO:0005666">
    <property type="term" value="C:RNA polymerase III complex"/>
    <property type="evidence" value="ECO:0007669"/>
    <property type="project" value="InterPro"/>
</dbReference>
<dbReference type="Gene3D" id="3.30.160.60">
    <property type="entry name" value="Classic Zinc Finger"/>
    <property type="match status" value="7"/>
</dbReference>
<comment type="subcellular location">
    <subcellularLocation>
        <location evidence="1">Nucleus</location>
    </subcellularLocation>
</comment>
<dbReference type="Gene3D" id="3.40.1800.20">
    <property type="match status" value="1"/>
</dbReference>
<keyword evidence="4 7" id="KW-0863">Zinc-finger</keyword>
<evidence type="ECO:0000256" key="6">
    <source>
        <dbReference type="ARBA" id="ARBA00023242"/>
    </source>
</evidence>
<dbReference type="PROSITE" id="PS00028">
    <property type="entry name" value="ZINC_FINGER_C2H2_1"/>
    <property type="match status" value="7"/>
</dbReference>
<dbReference type="PROSITE" id="PS50157">
    <property type="entry name" value="ZINC_FINGER_C2H2_2"/>
    <property type="match status" value="7"/>
</dbReference>
<dbReference type="InterPro" id="IPR036236">
    <property type="entry name" value="Znf_C2H2_sf"/>
</dbReference>
<feature type="domain" description="C2H2-type" evidence="9">
    <location>
        <begin position="670"/>
        <end position="697"/>
    </location>
</feature>
<keyword evidence="6" id="KW-0539">Nucleus</keyword>
<dbReference type="AlphaFoldDB" id="A0A1J1IP81"/>
<feature type="compositionally biased region" description="Low complexity" evidence="8">
    <location>
        <begin position="90"/>
        <end position="100"/>
    </location>
</feature>
<feature type="compositionally biased region" description="Acidic residues" evidence="8">
    <location>
        <begin position="168"/>
        <end position="180"/>
    </location>
</feature>
<feature type="compositionally biased region" description="Basic and acidic residues" evidence="8">
    <location>
        <begin position="144"/>
        <end position="159"/>
    </location>
</feature>
<evidence type="ECO:0000256" key="5">
    <source>
        <dbReference type="ARBA" id="ARBA00022833"/>
    </source>
</evidence>
<evidence type="ECO:0000256" key="8">
    <source>
        <dbReference type="SAM" id="MobiDB-lite"/>
    </source>
</evidence>
<dbReference type="Pfam" id="PF05132">
    <property type="entry name" value="RNA_pol_Rpc4"/>
    <property type="match status" value="1"/>
</dbReference>
<feature type="domain" description="C2H2-type" evidence="9">
    <location>
        <begin position="539"/>
        <end position="567"/>
    </location>
</feature>
<dbReference type="InterPro" id="IPR012934">
    <property type="entry name" value="Znf_AD"/>
</dbReference>
<dbReference type="FunFam" id="3.30.160.60:FF:002343">
    <property type="entry name" value="Zinc finger protein 33A"/>
    <property type="match status" value="1"/>
</dbReference>
<dbReference type="InterPro" id="IPR007811">
    <property type="entry name" value="RPC4"/>
</dbReference>
<dbReference type="SMART" id="SM00868">
    <property type="entry name" value="zf-AD"/>
    <property type="match status" value="1"/>
</dbReference>
<evidence type="ECO:0000256" key="3">
    <source>
        <dbReference type="ARBA" id="ARBA00022737"/>
    </source>
</evidence>